<dbReference type="InterPro" id="IPR001506">
    <property type="entry name" value="Peptidase_M12A"/>
</dbReference>
<comment type="caution">
    <text evidence="1">Lacks conserved residue(s) required for the propagation of feature annotation.</text>
</comment>
<proteinExistence type="predicted"/>
<organism evidence="3 4">
    <name type="scientific">Paralvinella palmiformis</name>
    <dbReference type="NCBI Taxonomy" id="53620"/>
    <lineage>
        <taxon>Eukaryota</taxon>
        <taxon>Metazoa</taxon>
        <taxon>Spiralia</taxon>
        <taxon>Lophotrochozoa</taxon>
        <taxon>Annelida</taxon>
        <taxon>Polychaeta</taxon>
        <taxon>Sedentaria</taxon>
        <taxon>Canalipalpata</taxon>
        <taxon>Terebellida</taxon>
        <taxon>Terebelliformia</taxon>
        <taxon>Alvinellidae</taxon>
        <taxon>Paralvinella</taxon>
    </lineage>
</organism>
<keyword evidence="4" id="KW-1185">Reference proteome</keyword>
<comment type="caution">
    <text evidence="3">The sequence shown here is derived from an EMBL/GenBank/DDBJ whole genome shotgun (WGS) entry which is preliminary data.</text>
</comment>
<reference evidence="3" key="1">
    <citation type="journal article" date="2023" name="Mol. Biol. Evol.">
        <title>Third-Generation Sequencing Reveals the Adaptive Role of the Epigenome in Three Deep-Sea Polychaetes.</title>
        <authorList>
            <person name="Perez M."/>
            <person name="Aroh O."/>
            <person name="Sun Y."/>
            <person name="Lan Y."/>
            <person name="Juniper S.K."/>
            <person name="Young C.R."/>
            <person name="Angers B."/>
            <person name="Qian P.Y."/>
        </authorList>
    </citation>
    <scope>NUCLEOTIDE SEQUENCE</scope>
    <source>
        <strain evidence="3">P08H-3</strain>
    </source>
</reference>
<dbReference type="GO" id="GO:0004222">
    <property type="term" value="F:metalloendopeptidase activity"/>
    <property type="evidence" value="ECO:0007669"/>
    <property type="project" value="InterPro"/>
</dbReference>
<sequence>MHYAPKDGSKNGKNTMETLNPLFQQTIGQRIGLSFLDAKAINLAYCQGEHIIYTLR</sequence>
<dbReference type="Proteomes" id="UP001208570">
    <property type="component" value="Unassembled WGS sequence"/>
</dbReference>
<protein>
    <recommendedName>
        <fullName evidence="2">Peptidase M12A domain-containing protein</fullName>
    </recommendedName>
</protein>
<evidence type="ECO:0000313" key="3">
    <source>
        <dbReference type="EMBL" id="KAK2151942.1"/>
    </source>
</evidence>
<dbReference type="InterPro" id="IPR024079">
    <property type="entry name" value="MetalloPept_cat_dom_sf"/>
</dbReference>
<dbReference type="PROSITE" id="PS51864">
    <property type="entry name" value="ASTACIN"/>
    <property type="match status" value="1"/>
</dbReference>
<dbReference type="SUPFAM" id="SSF55486">
    <property type="entry name" value="Metalloproteases ('zincins'), catalytic domain"/>
    <property type="match status" value="1"/>
</dbReference>
<dbReference type="Gene3D" id="3.40.390.10">
    <property type="entry name" value="Collagenase (Catalytic Domain)"/>
    <property type="match status" value="1"/>
</dbReference>
<feature type="domain" description="Peptidase M12A" evidence="2">
    <location>
        <begin position="1"/>
        <end position="47"/>
    </location>
</feature>
<dbReference type="GO" id="GO:0006508">
    <property type="term" value="P:proteolysis"/>
    <property type="evidence" value="ECO:0007669"/>
    <property type="project" value="InterPro"/>
</dbReference>
<evidence type="ECO:0000313" key="4">
    <source>
        <dbReference type="Proteomes" id="UP001208570"/>
    </source>
</evidence>
<accession>A0AAD9MZV1</accession>
<evidence type="ECO:0000259" key="2">
    <source>
        <dbReference type="PROSITE" id="PS51864"/>
    </source>
</evidence>
<gene>
    <name evidence="3" type="ORF">LSH36_345g03052</name>
</gene>
<evidence type="ECO:0000256" key="1">
    <source>
        <dbReference type="PROSITE-ProRule" id="PRU01211"/>
    </source>
</evidence>
<dbReference type="AlphaFoldDB" id="A0AAD9MZV1"/>
<name>A0AAD9MZV1_9ANNE</name>
<dbReference type="EMBL" id="JAODUP010000345">
    <property type="protein sequence ID" value="KAK2151942.1"/>
    <property type="molecule type" value="Genomic_DNA"/>
</dbReference>
<dbReference type="Pfam" id="PF01400">
    <property type="entry name" value="Astacin"/>
    <property type="match status" value="1"/>
</dbReference>